<evidence type="ECO:0000313" key="2">
    <source>
        <dbReference type="EMBL" id="RSN72358.1"/>
    </source>
</evidence>
<keyword evidence="1" id="KW-0472">Membrane</keyword>
<protein>
    <submittedName>
        <fullName evidence="2">Uncharacterized protein</fullName>
    </submittedName>
</protein>
<keyword evidence="1" id="KW-0812">Transmembrane</keyword>
<dbReference type="Proteomes" id="UP000277582">
    <property type="component" value="Unassembled WGS sequence"/>
</dbReference>
<keyword evidence="3" id="KW-1185">Reference proteome</keyword>
<feature type="transmembrane region" description="Helical" evidence="1">
    <location>
        <begin position="32"/>
        <end position="50"/>
    </location>
</feature>
<dbReference type="RefSeq" id="WP_125672582.1">
    <property type="nucleotide sequence ID" value="NZ_RCOS01000157.1"/>
</dbReference>
<organism evidence="2 3">
    <name type="scientific">Candidatus Methanodesulfokora washburnensis</name>
    <dbReference type="NCBI Taxonomy" id="2478471"/>
    <lineage>
        <taxon>Archaea</taxon>
        <taxon>Thermoproteota</taxon>
        <taxon>Candidatus Korarchaeia</taxon>
        <taxon>Candidatus Korarchaeia incertae sedis</taxon>
        <taxon>Candidatus Methanodesulfokora</taxon>
    </lineage>
</organism>
<dbReference type="AlphaFoldDB" id="A0A3R9QSV3"/>
<dbReference type="EMBL" id="RCOS01000157">
    <property type="protein sequence ID" value="RSN72358.1"/>
    <property type="molecule type" value="Genomic_DNA"/>
</dbReference>
<evidence type="ECO:0000256" key="1">
    <source>
        <dbReference type="SAM" id="Phobius"/>
    </source>
</evidence>
<sequence>MEDEKWDDLIGKAVIWICIIGIVSSLAEVIPVVPRILIYGVFLFMGIRILKGQKKSSYRYR</sequence>
<gene>
    <name evidence="2" type="ORF">D6D85_14075</name>
</gene>
<name>A0A3R9QSV3_9CREN</name>
<keyword evidence="1" id="KW-1133">Transmembrane helix</keyword>
<accession>A0A3R9QSV3</accession>
<evidence type="ECO:0000313" key="3">
    <source>
        <dbReference type="Proteomes" id="UP000277582"/>
    </source>
</evidence>
<proteinExistence type="predicted"/>
<comment type="caution">
    <text evidence="2">The sequence shown here is derived from an EMBL/GenBank/DDBJ whole genome shotgun (WGS) entry which is preliminary data.</text>
</comment>
<reference evidence="2 3" key="1">
    <citation type="submission" date="2018-10" db="EMBL/GenBank/DDBJ databases">
        <title>Co-occurring genomic capacity for anaerobic methane metabolism and dissimilatory sulfite reduction discovered in the Korarchaeota.</title>
        <authorList>
            <person name="Mckay L.J."/>
            <person name="Dlakic M."/>
            <person name="Fields M.W."/>
            <person name="Delmont T.O."/>
            <person name="Eren A.M."/>
            <person name="Jay Z.J."/>
            <person name="Klingelsmith K.B."/>
            <person name="Rusch D.B."/>
            <person name="Inskeep W.P."/>
        </authorList>
    </citation>
    <scope>NUCLEOTIDE SEQUENCE [LARGE SCALE GENOMIC DNA]</scope>
    <source>
        <strain evidence="2 3">MDKW</strain>
    </source>
</reference>
<feature type="transmembrane region" description="Helical" evidence="1">
    <location>
        <begin position="9"/>
        <end position="26"/>
    </location>
</feature>